<accession>A0A7K1SUD6</accession>
<dbReference type="AlphaFoldDB" id="A0A7K1SUD6"/>
<evidence type="ECO:0000313" key="1">
    <source>
        <dbReference type="EMBL" id="MVN20873.1"/>
    </source>
</evidence>
<evidence type="ECO:0000313" key="2">
    <source>
        <dbReference type="Proteomes" id="UP000462014"/>
    </source>
</evidence>
<protein>
    <submittedName>
        <fullName evidence="1">Type II toxin-antitoxin system PemK/MazF family toxin</fullName>
    </submittedName>
</protein>
<dbReference type="GO" id="GO:0006402">
    <property type="term" value="P:mRNA catabolic process"/>
    <property type="evidence" value="ECO:0007669"/>
    <property type="project" value="TreeGrafter"/>
</dbReference>
<sequence>MVKEIQQYEIFWISLDPTQGSEMAKNRPCVVISPNEMNFFLRTLIIVPITSTIKNYPWRVSCIVANRAGSIATDQIKVVDRVRVGSKIGKLSIDEISALKDVIQKMLID</sequence>
<dbReference type="PANTHER" id="PTHR33988:SF2">
    <property type="entry name" value="ENDORIBONUCLEASE MAZF"/>
    <property type="match status" value="1"/>
</dbReference>
<name>A0A7K1SUD6_9SPHI</name>
<organism evidence="1 2">
    <name type="scientific">Mucilaginibacter arboris</name>
    <dbReference type="NCBI Taxonomy" id="2682090"/>
    <lineage>
        <taxon>Bacteria</taxon>
        <taxon>Pseudomonadati</taxon>
        <taxon>Bacteroidota</taxon>
        <taxon>Sphingobacteriia</taxon>
        <taxon>Sphingobacteriales</taxon>
        <taxon>Sphingobacteriaceae</taxon>
        <taxon>Mucilaginibacter</taxon>
    </lineage>
</organism>
<dbReference type="PANTHER" id="PTHR33988">
    <property type="entry name" value="ENDORIBONUCLEASE MAZF-RELATED"/>
    <property type="match status" value="1"/>
</dbReference>
<dbReference type="GO" id="GO:0004521">
    <property type="term" value="F:RNA endonuclease activity"/>
    <property type="evidence" value="ECO:0007669"/>
    <property type="project" value="TreeGrafter"/>
</dbReference>
<dbReference type="GO" id="GO:0016075">
    <property type="term" value="P:rRNA catabolic process"/>
    <property type="evidence" value="ECO:0007669"/>
    <property type="project" value="TreeGrafter"/>
</dbReference>
<dbReference type="InterPro" id="IPR003477">
    <property type="entry name" value="PemK-like"/>
</dbReference>
<dbReference type="GO" id="GO:0003677">
    <property type="term" value="F:DNA binding"/>
    <property type="evidence" value="ECO:0007669"/>
    <property type="project" value="InterPro"/>
</dbReference>
<dbReference type="EMBL" id="WPIK01000004">
    <property type="protein sequence ID" value="MVN20873.1"/>
    <property type="molecule type" value="Genomic_DNA"/>
</dbReference>
<dbReference type="Pfam" id="PF02452">
    <property type="entry name" value="PemK_toxin"/>
    <property type="match status" value="1"/>
</dbReference>
<comment type="caution">
    <text evidence="1">The sequence shown here is derived from an EMBL/GenBank/DDBJ whole genome shotgun (WGS) entry which is preliminary data.</text>
</comment>
<dbReference type="InterPro" id="IPR011067">
    <property type="entry name" value="Plasmid_toxin/cell-grow_inhib"/>
</dbReference>
<reference evidence="1 2" key="1">
    <citation type="submission" date="2019-12" db="EMBL/GenBank/DDBJ databases">
        <title>Mucilaginibacter sp. HMF7410 genome sequencing and assembly.</title>
        <authorList>
            <person name="Kang H."/>
            <person name="Cha I."/>
            <person name="Kim H."/>
            <person name="Joh K."/>
        </authorList>
    </citation>
    <scope>NUCLEOTIDE SEQUENCE [LARGE SCALE GENOMIC DNA]</scope>
    <source>
        <strain evidence="1 2">HMF7410</strain>
    </source>
</reference>
<dbReference type="RefSeq" id="WP_157564757.1">
    <property type="nucleotide sequence ID" value="NZ_WPIK01000004.1"/>
</dbReference>
<gene>
    <name evidence="1" type="ORF">GO621_04910</name>
</gene>
<keyword evidence="2" id="KW-1185">Reference proteome</keyword>
<dbReference type="Gene3D" id="2.30.30.110">
    <property type="match status" value="1"/>
</dbReference>
<proteinExistence type="predicted"/>
<dbReference type="Proteomes" id="UP000462014">
    <property type="component" value="Unassembled WGS sequence"/>
</dbReference>
<dbReference type="SUPFAM" id="SSF50118">
    <property type="entry name" value="Cell growth inhibitor/plasmid maintenance toxic component"/>
    <property type="match status" value="1"/>
</dbReference>